<feature type="domain" description="NB-ARC" evidence="6">
    <location>
        <begin position="235"/>
        <end position="293"/>
    </location>
</feature>
<dbReference type="Gene3D" id="3.40.50.300">
    <property type="entry name" value="P-loop containing nucleotide triphosphate hydrolases"/>
    <property type="match status" value="1"/>
</dbReference>
<proteinExistence type="predicted"/>
<feature type="domain" description="R13L1/DRL21-like LRR repeat region" evidence="9">
    <location>
        <begin position="800"/>
        <end position="862"/>
    </location>
</feature>
<dbReference type="InterPro" id="IPR027417">
    <property type="entry name" value="P-loop_NTPase"/>
</dbReference>
<feature type="domain" description="R13L1/DRL21-like LRR repeat region" evidence="9">
    <location>
        <begin position="563"/>
        <end position="674"/>
    </location>
</feature>
<dbReference type="Pfam" id="PF00931">
    <property type="entry name" value="NB-ARC"/>
    <property type="match status" value="1"/>
</dbReference>
<dbReference type="Gene3D" id="3.80.10.10">
    <property type="entry name" value="Ribonuclease Inhibitor"/>
    <property type="match status" value="3"/>
</dbReference>
<evidence type="ECO:0000259" key="6">
    <source>
        <dbReference type="Pfam" id="PF00931"/>
    </source>
</evidence>
<dbReference type="PANTHER" id="PTHR36766:SF70">
    <property type="entry name" value="DISEASE RESISTANCE PROTEIN RGA4"/>
    <property type="match status" value="1"/>
</dbReference>
<dbReference type="InterPro" id="IPR002182">
    <property type="entry name" value="NB-ARC"/>
</dbReference>
<evidence type="ECO:0000313" key="10">
    <source>
        <dbReference type="EMBL" id="ONI03182.1"/>
    </source>
</evidence>
<dbReference type="Pfam" id="PF18052">
    <property type="entry name" value="Rx_N"/>
    <property type="match status" value="1"/>
</dbReference>
<dbReference type="EMBL" id="CM007656">
    <property type="protein sequence ID" value="ONI03182.1"/>
    <property type="molecule type" value="Genomic_DNA"/>
</dbReference>
<accession>A0A251NV59</accession>
<evidence type="ECO:0000256" key="1">
    <source>
        <dbReference type="ARBA" id="ARBA00022614"/>
    </source>
</evidence>
<dbReference type="Gene3D" id="1.10.10.10">
    <property type="entry name" value="Winged helix-like DNA-binding domain superfamily/Winged helix DNA-binding domain"/>
    <property type="match status" value="1"/>
</dbReference>
<protein>
    <recommendedName>
        <fullName evidence="12">Rx N-terminal domain-containing protein</fullName>
    </recommendedName>
</protein>
<evidence type="ECO:0000256" key="5">
    <source>
        <dbReference type="ARBA" id="ARBA00022840"/>
    </source>
</evidence>
<sequence>MAEFFTFGAKEIVKKVASLAAQEISLKLCYEMRNNHKFGGEAVEMWVQKLEDIAHDADDVLDDYGYELLRRKVQLQNQMNKKVLNFFSLHNPVAFRLKIAHKIKKINASLANLRNEAASVGLFARQTFIDATSRDVGLVLDRETVSVFDLDEKYIVGREELVSDIVTALINSSNNRETHPCVMAIVGINIYHENEIDRYFNKKIWICVSTPFDVKTILSGILEYLEPAKAGDGKKWEDLMSCLLNIKDTQGSSILVTTRSASVASIVQTLPMRDLRKLKDDECWLILKNIALSVRSAPLSEDQERIGRDIAKKCGGLPFMAKILGGMMLSKKKRILSVLKLSFDELKSSSLKQCFAYCSMFIKDFTIEKDCLIELWMAQGLLHPSTNSSSLDMEDVGNKYFNILLANSFFQDVRKDGINVITHCKMHDLVHDLAELVSKSKSKDSNEDRHMPQISTSTLHGIPKGNIHKLRSMFTCLTISGDISATTINKLPQSIGKLYNLQTLRMHDLYPEEFPKELQNLINLRHIYFDKGYEMKYPVGMGRLNNLQSLSFFIVGKERGRGIEELGGLKHLKGELSIYDLEHVRDGEEANKAKLAEKTNIRRLRFEWGWHRSSAINNDMDVLEGLEPHSGLEILEICKFSGDTFPPWMMCRDLFSSLKILKIDYAKNLIEWTEAAVLPTERMAVFPRLEELLLRNCDQLKSAPIHFPCLKKLEIDSMNSGMRIANINTQLTTLTHLTIKKIRGLASLPEGMLKNNKSLSYLEIENCPELTCIAADVFGCCPSLESLRISSCPNLRTLPDGLHTLLSLKELIIRGCESLDLPSGLQYCTSLQHLSINSCQNLEAIPSLDSLTQLLELRIYNCDGLKSVPLSVFAASLTRLKELEIGGFWKELDSFPAFQVIPQLEILTLWDWPKLQSHPEQVQHLTSLTCLKIRSFDGMEALPEWLGNLASLDFLFISMCENLKYLPTLEAMQRLTKLKHILLGCCFLLTERCLRDSGPECL</sequence>
<keyword evidence="4" id="KW-0611">Plant defense</keyword>
<dbReference type="PANTHER" id="PTHR36766">
    <property type="entry name" value="PLANT BROAD-SPECTRUM MILDEW RESISTANCE PROTEIN RPW8"/>
    <property type="match status" value="1"/>
</dbReference>
<dbReference type="GO" id="GO:0006952">
    <property type="term" value="P:defense response"/>
    <property type="evidence" value="ECO:0007669"/>
    <property type="project" value="UniProtKB-KW"/>
</dbReference>
<feature type="domain" description="Disease resistance N-terminal" evidence="7">
    <location>
        <begin position="36"/>
        <end position="78"/>
    </location>
</feature>
<feature type="domain" description="R13L1/DRL21-like LRR repeat region" evidence="9">
    <location>
        <begin position="921"/>
        <end position="979"/>
    </location>
</feature>
<evidence type="ECO:0000256" key="4">
    <source>
        <dbReference type="ARBA" id="ARBA00022821"/>
    </source>
</evidence>
<dbReference type="SUPFAM" id="SSF52540">
    <property type="entry name" value="P-loop containing nucleoside triphosphate hydrolases"/>
    <property type="match status" value="1"/>
</dbReference>
<dbReference type="InterPro" id="IPR056789">
    <property type="entry name" value="LRR_R13L1-DRL21"/>
</dbReference>
<evidence type="ECO:0008006" key="12">
    <source>
        <dbReference type="Google" id="ProtNLM"/>
    </source>
</evidence>
<evidence type="ECO:0000259" key="7">
    <source>
        <dbReference type="Pfam" id="PF18052"/>
    </source>
</evidence>
<keyword evidence="11" id="KW-1185">Reference proteome</keyword>
<dbReference type="InterPro" id="IPR058922">
    <property type="entry name" value="WHD_DRP"/>
</dbReference>
<evidence type="ECO:0000256" key="2">
    <source>
        <dbReference type="ARBA" id="ARBA00022737"/>
    </source>
</evidence>
<evidence type="ECO:0000256" key="3">
    <source>
        <dbReference type="ARBA" id="ARBA00022741"/>
    </source>
</evidence>
<dbReference type="GO" id="GO:0005524">
    <property type="term" value="F:ATP binding"/>
    <property type="evidence" value="ECO:0007669"/>
    <property type="project" value="UniProtKB-KW"/>
</dbReference>
<dbReference type="InterPro" id="IPR036388">
    <property type="entry name" value="WH-like_DNA-bd_sf"/>
</dbReference>
<dbReference type="GO" id="GO:0051707">
    <property type="term" value="P:response to other organism"/>
    <property type="evidence" value="ECO:0007669"/>
    <property type="project" value="UniProtKB-ARBA"/>
</dbReference>
<name>A0A251NV59_PRUPE</name>
<dbReference type="FunFam" id="1.10.10.10:FF:000322">
    <property type="entry name" value="Probable disease resistance protein At1g63360"/>
    <property type="match status" value="1"/>
</dbReference>
<evidence type="ECO:0000259" key="8">
    <source>
        <dbReference type="Pfam" id="PF23559"/>
    </source>
</evidence>
<keyword evidence="2" id="KW-0677">Repeat</keyword>
<feature type="domain" description="Disease resistance protein winged helix" evidence="8">
    <location>
        <begin position="360"/>
        <end position="434"/>
    </location>
</feature>
<dbReference type="Gramene" id="ONI03182">
    <property type="protein sequence ID" value="ONI03182"/>
    <property type="gene ID" value="PRUPE_6G243900"/>
</dbReference>
<dbReference type="Pfam" id="PF25019">
    <property type="entry name" value="LRR_R13L1-DRL21"/>
    <property type="match status" value="3"/>
</dbReference>
<dbReference type="GO" id="GO:0043531">
    <property type="term" value="F:ADP binding"/>
    <property type="evidence" value="ECO:0007669"/>
    <property type="project" value="InterPro"/>
</dbReference>
<dbReference type="InterPro" id="IPR041118">
    <property type="entry name" value="Rx_N"/>
</dbReference>
<organism evidence="10 11">
    <name type="scientific">Prunus persica</name>
    <name type="common">Peach</name>
    <name type="synonym">Amygdalus persica</name>
    <dbReference type="NCBI Taxonomy" id="3760"/>
    <lineage>
        <taxon>Eukaryota</taxon>
        <taxon>Viridiplantae</taxon>
        <taxon>Streptophyta</taxon>
        <taxon>Embryophyta</taxon>
        <taxon>Tracheophyta</taxon>
        <taxon>Spermatophyta</taxon>
        <taxon>Magnoliopsida</taxon>
        <taxon>eudicotyledons</taxon>
        <taxon>Gunneridae</taxon>
        <taxon>Pentapetalae</taxon>
        <taxon>rosids</taxon>
        <taxon>fabids</taxon>
        <taxon>Rosales</taxon>
        <taxon>Rosaceae</taxon>
        <taxon>Amygdaloideae</taxon>
        <taxon>Amygdaleae</taxon>
        <taxon>Prunus</taxon>
    </lineage>
</organism>
<keyword evidence="3" id="KW-0547">Nucleotide-binding</keyword>
<evidence type="ECO:0000259" key="9">
    <source>
        <dbReference type="Pfam" id="PF25019"/>
    </source>
</evidence>
<gene>
    <name evidence="10" type="ORF">PRUPE_6G243900</name>
</gene>
<dbReference type="InterPro" id="IPR032675">
    <property type="entry name" value="LRR_dom_sf"/>
</dbReference>
<keyword evidence="1" id="KW-0433">Leucine-rich repeat</keyword>
<evidence type="ECO:0000313" key="11">
    <source>
        <dbReference type="Proteomes" id="UP000006882"/>
    </source>
</evidence>
<dbReference type="Pfam" id="PF23559">
    <property type="entry name" value="WHD_DRP"/>
    <property type="match status" value="1"/>
</dbReference>
<keyword evidence="5" id="KW-0067">ATP-binding</keyword>
<dbReference type="Proteomes" id="UP000006882">
    <property type="component" value="Chromosome G6"/>
</dbReference>
<dbReference type="Gene3D" id="1.20.5.4130">
    <property type="match status" value="1"/>
</dbReference>
<reference evidence="10 11" key="1">
    <citation type="journal article" date="2013" name="Nat. Genet.">
        <title>The high-quality draft genome of peach (Prunus persica) identifies unique patterns of genetic diversity, domestication and genome evolution.</title>
        <authorList>
            <consortium name="International Peach Genome Initiative"/>
            <person name="Verde I."/>
            <person name="Abbott A.G."/>
            <person name="Scalabrin S."/>
            <person name="Jung S."/>
            <person name="Shu S."/>
            <person name="Marroni F."/>
            <person name="Zhebentyayeva T."/>
            <person name="Dettori M.T."/>
            <person name="Grimwood J."/>
            <person name="Cattonaro F."/>
            <person name="Zuccolo A."/>
            <person name="Rossini L."/>
            <person name="Jenkins J."/>
            <person name="Vendramin E."/>
            <person name="Meisel L.A."/>
            <person name="Decroocq V."/>
            <person name="Sosinski B."/>
            <person name="Prochnik S."/>
            <person name="Mitros T."/>
            <person name="Policriti A."/>
            <person name="Cipriani G."/>
            <person name="Dondini L."/>
            <person name="Ficklin S."/>
            <person name="Goodstein D.M."/>
            <person name="Xuan P."/>
            <person name="Del Fabbro C."/>
            <person name="Aramini V."/>
            <person name="Copetti D."/>
            <person name="Gonzalez S."/>
            <person name="Horner D.S."/>
            <person name="Falchi R."/>
            <person name="Lucas S."/>
            <person name="Mica E."/>
            <person name="Maldonado J."/>
            <person name="Lazzari B."/>
            <person name="Bielenberg D."/>
            <person name="Pirona R."/>
            <person name="Miculan M."/>
            <person name="Barakat A."/>
            <person name="Testolin R."/>
            <person name="Stella A."/>
            <person name="Tartarini S."/>
            <person name="Tonutti P."/>
            <person name="Arus P."/>
            <person name="Orellana A."/>
            <person name="Wells C."/>
            <person name="Main D."/>
            <person name="Vizzotto G."/>
            <person name="Silva H."/>
            <person name="Salamini F."/>
            <person name="Schmutz J."/>
            <person name="Morgante M."/>
            <person name="Rokhsar D.S."/>
        </authorList>
    </citation>
    <scope>NUCLEOTIDE SEQUENCE [LARGE SCALE GENOMIC DNA]</scope>
    <source>
        <strain evidence="11">cv. Nemared</strain>
    </source>
</reference>
<dbReference type="AlphaFoldDB" id="A0A251NV59"/>
<dbReference type="SUPFAM" id="SSF52058">
    <property type="entry name" value="L domain-like"/>
    <property type="match status" value="2"/>
</dbReference>